<dbReference type="EMBL" id="LR593886">
    <property type="protein sequence ID" value="VTR91003.1"/>
    <property type="molecule type" value="Genomic_DNA"/>
</dbReference>
<dbReference type="KEGG" id="gms:SOIL9_67110"/>
<evidence type="ECO:0000313" key="4">
    <source>
        <dbReference type="EMBL" id="VTR91003.1"/>
    </source>
</evidence>
<keyword evidence="4" id="KW-0808">Transferase</keyword>
<dbReference type="InterPro" id="IPR001680">
    <property type="entry name" value="WD40_rpt"/>
</dbReference>
<proteinExistence type="predicted"/>
<feature type="repeat" description="WD" evidence="3">
    <location>
        <begin position="186"/>
        <end position="227"/>
    </location>
</feature>
<dbReference type="InterPro" id="IPR036322">
    <property type="entry name" value="WD40_repeat_dom_sf"/>
</dbReference>
<keyword evidence="4" id="KW-0418">Kinase</keyword>
<evidence type="ECO:0000256" key="3">
    <source>
        <dbReference type="PROSITE-ProRule" id="PRU00221"/>
    </source>
</evidence>
<dbReference type="PRINTS" id="PR00320">
    <property type="entry name" value="GPROTEINBRPT"/>
</dbReference>
<sequence length="352" mass="37683">MFRAHARVPAGCVLEFSYLEPDPPGTDRVDAQTLTNKAALISTPAKQIARLKGHTAEIISLAFSPDRCLLASASSDGTARIWDIASSKPSERSALQKSGDKLHALTFAPNSRTLAVGSGSLNGFVWLYDVSDKAPQEAGTLRGARGAVDALSFSPDGKQVAGAGEDRTLRIWEPARGSTSEARALLLGHTQPVRAVAFSPDGMGAATASRDATIRLWTLSRIRSTERATLSHGGEVNALTYSPDGKTLATASQDGLIRLWDLTAIKPSVRAELKGHVGAVRALVISREADTLVSVGDDLRVRNWSFRTGTQFREWEITGSPATRLAFTPDGRYMAKGTSDGTVELFRVAEKR</sequence>
<evidence type="ECO:0000313" key="5">
    <source>
        <dbReference type="Proteomes" id="UP000464178"/>
    </source>
</evidence>
<feature type="repeat" description="WD" evidence="3">
    <location>
        <begin position="51"/>
        <end position="92"/>
    </location>
</feature>
<dbReference type="PANTHER" id="PTHR19879">
    <property type="entry name" value="TRANSCRIPTION INITIATION FACTOR TFIID"/>
    <property type="match status" value="1"/>
</dbReference>
<feature type="repeat" description="WD" evidence="3">
    <location>
        <begin position="141"/>
        <end position="182"/>
    </location>
</feature>
<dbReference type="Pfam" id="PF00400">
    <property type="entry name" value="WD40"/>
    <property type="match status" value="6"/>
</dbReference>
<dbReference type="Gene3D" id="2.130.10.10">
    <property type="entry name" value="YVTN repeat-like/Quinoprotein amine dehydrogenase"/>
    <property type="match status" value="3"/>
</dbReference>
<accession>A0A6P2CQ22</accession>
<feature type="repeat" description="WD" evidence="3">
    <location>
        <begin position="273"/>
        <end position="314"/>
    </location>
</feature>
<protein>
    <submittedName>
        <fullName evidence="4">Uncharacterized protein</fullName>
    </submittedName>
</protein>
<organism evidence="4 5">
    <name type="scientific">Gemmata massiliana</name>
    <dbReference type="NCBI Taxonomy" id="1210884"/>
    <lineage>
        <taxon>Bacteria</taxon>
        <taxon>Pseudomonadati</taxon>
        <taxon>Planctomycetota</taxon>
        <taxon>Planctomycetia</taxon>
        <taxon>Gemmatales</taxon>
        <taxon>Gemmataceae</taxon>
        <taxon>Gemmata</taxon>
    </lineage>
</organism>
<keyword evidence="1 3" id="KW-0853">WD repeat</keyword>
<reference evidence="4 5" key="1">
    <citation type="submission" date="2019-05" db="EMBL/GenBank/DDBJ databases">
        <authorList>
            <consortium name="Science for Life Laboratories"/>
        </authorList>
    </citation>
    <scope>NUCLEOTIDE SEQUENCE [LARGE SCALE GENOMIC DNA]</scope>
    <source>
        <strain evidence="4">Soil9</strain>
    </source>
</reference>
<dbReference type="GO" id="GO:0016301">
    <property type="term" value="F:kinase activity"/>
    <property type="evidence" value="ECO:0007669"/>
    <property type="project" value="UniProtKB-KW"/>
</dbReference>
<keyword evidence="5" id="KW-1185">Reference proteome</keyword>
<feature type="repeat" description="WD" evidence="3">
    <location>
        <begin position="229"/>
        <end position="262"/>
    </location>
</feature>
<name>A0A6P2CQ22_9BACT</name>
<gene>
    <name evidence="4" type="ORF">SOIL9_67110</name>
</gene>
<keyword evidence="2" id="KW-0677">Repeat</keyword>
<dbReference type="InterPro" id="IPR015943">
    <property type="entry name" value="WD40/YVTN_repeat-like_dom_sf"/>
</dbReference>
<dbReference type="PROSITE" id="PS50294">
    <property type="entry name" value="WD_REPEATS_REGION"/>
    <property type="match status" value="5"/>
</dbReference>
<dbReference type="PROSITE" id="PS50082">
    <property type="entry name" value="WD_REPEATS_2"/>
    <property type="match status" value="5"/>
</dbReference>
<dbReference type="InterPro" id="IPR020472">
    <property type="entry name" value="WD40_PAC1"/>
</dbReference>
<dbReference type="Proteomes" id="UP000464178">
    <property type="component" value="Chromosome"/>
</dbReference>
<dbReference type="PROSITE" id="PS00678">
    <property type="entry name" value="WD_REPEATS_1"/>
    <property type="match status" value="2"/>
</dbReference>
<dbReference type="SMART" id="SM00320">
    <property type="entry name" value="WD40"/>
    <property type="match status" value="7"/>
</dbReference>
<evidence type="ECO:0000256" key="2">
    <source>
        <dbReference type="ARBA" id="ARBA00022737"/>
    </source>
</evidence>
<dbReference type="InterPro" id="IPR019775">
    <property type="entry name" value="WD40_repeat_CS"/>
</dbReference>
<dbReference type="AlphaFoldDB" id="A0A6P2CQ22"/>
<dbReference type="PANTHER" id="PTHR19879:SF9">
    <property type="entry name" value="TRANSCRIPTION INITIATION FACTOR TFIID SUBUNIT 5"/>
    <property type="match status" value="1"/>
</dbReference>
<evidence type="ECO:0000256" key="1">
    <source>
        <dbReference type="ARBA" id="ARBA00022574"/>
    </source>
</evidence>
<dbReference type="CDD" id="cd00200">
    <property type="entry name" value="WD40"/>
    <property type="match status" value="1"/>
</dbReference>
<dbReference type="SUPFAM" id="SSF50978">
    <property type="entry name" value="WD40 repeat-like"/>
    <property type="match status" value="1"/>
</dbReference>